<name>A0A3A4QTJ8_9BACT</name>
<dbReference type="PANTHER" id="PTHR42953">
    <property type="entry name" value="HIGH-AFFINITY ZINC UPTAKE SYSTEM PROTEIN ZNUA-RELATED"/>
    <property type="match status" value="1"/>
</dbReference>
<dbReference type="InterPro" id="IPR006128">
    <property type="entry name" value="Lipoprotein_PsaA-like"/>
</dbReference>
<evidence type="ECO:0000256" key="4">
    <source>
        <dbReference type="ARBA" id="ARBA00022723"/>
    </source>
</evidence>
<evidence type="ECO:0000256" key="2">
    <source>
        <dbReference type="ARBA" id="ARBA00011028"/>
    </source>
</evidence>
<evidence type="ECO:0000256" key="3">
    <source>
        <dbReference type="ARBA" id="ARBA00022448"/>
    </source>
</evidence>
<dbReference type="EMBL" id="QZJZ01000083">
    <property type="protein sequence ID" value="RJP57280.1"/>
    <property type="molecule type" value="Genomic_DNA"/>
</dbReference>
<evidence type="ECO:0000313" key="9">
    <source>
        <dbReference type="Proteomes" id="UP000266426"/>
    </source>
</evidence>
<dbReference type="Gene3D" id="3.40.50.1980">
    <property type="entry name" value="Nitrogenase molybdenum iron protein domain"/>
    <property type="match status" value="2"/>
</dbReference>
<proteinExistence type="inferred from homology"/>
<reference evidence="8 9" key="1">
    <citation type="journal article" date="2017" name="ISME J.">
        <title>Energy and carbon metabolisms in a deep terrestrial subsurface fluid microbial community.</title>
        <authorList>
            <person name="Momper L."/>
            <person name="Jungbluth S.P."/>
            <person name="Lee M.D."/>
            <person name="Amend J.P."/>
        </authorList>
    </citation>
    <scope>NUCLEOTIDE SEQUENCE [LARGE SCALE GENOMIC DNA]</scope>
    <source>
        <strain evidence="8">SURF_26</strain>
    </source>
</reference>
<organism evidence="8 9">
    <name type="scientific">Candidatus Auribacter fodinae</name>
    <dbReference type="NCBI Taxonomy" id="2093366"/>
    <lineage>
        <taxon>Bacteria</taxon>
        <taxon>Pseudomonadati</taxon>
        <taxon>Candidatus Auribacterota</taxon>
        <taxon>Candidatus Auribacteria</taxon>
        <taxon>Candidatus Auribacterales</taxon>
        <taxon>Candidatus Auribacteraceae</taxon>
        <taxon>Candidatus Auribacter</taxon>
    </lineage>
</organism>
<evidence type="ECO:0000256" key="1">
    <source>
        <dbReference type="ARBA" id="ARBA00004196"/>
    </source>
</evidence>
<feature type="signal peptide" evidence="7">
    <location>
        <begin position="1"/>
        <end position="17"/>
    </location>
</feature>
<dbReference type="GO" id="GO:0030313">
    <property type="term" value="C:cell envelope"/>
    <property type="evidence" value="ECO:0007669"/>
    <property type="project" value="UniProtKB-SubCell"/>
</dbReference>
<evidence type="ECO:0000256" key="5">
    <source>
        <dbReference type="ARBA" id="ARBA00022729"/>
    </source>
</evidence>
<dbReference type="GO" id="GO:0030001">
    <property type="term" value="P:metal ion transport"/>
    <property type="evidence" value="ECO:0007669"/>
    <property type="project" value="InterPro"/>
</dbReference>
<dbReference type="InterPro" id="IPR006127">
    <property type="entry name" value="ZnuA-like"/>
</dbReference>
<evidence type="ECO:0000313" key="8">
    <source>
        <dbReference type="EMBL" id="RJP57280.1"/>
    </source>
</evidence>
<dbReference type="SUPFAM" id="SSF53807">
    <property type="entry name" value="Helical backbone' metal receptor"/>
    <property type="match status" value="1"/>
</dbReference>
<feature type="chain" id="PRO_5017412732" evidence="7">
    <location>
        <begin position="18"/>
        <end position="317"/>
    </location>
</feature>
<dbReference type="InterPro" id="IPR006129">
    <property type="entry name" value="AdhesinB"/>
</dbReference>
<comment type="caution">
    <text evidence="8">The sequence shown here is derived from an EMBL/GenBank/DDBJ whole genome shotgun (WGS) entry which is preliminary data.</text>
</comment>
<accession>A0A3A4QTJ8</accession>
<dbReference type="PRINTS" id="PR00690">
    <property type="entry name" value="ADHESNFAMILY"/>
</dbReference>
<dbReference type="PRINTS" id="PR00691">
    <property type="entry name" value="ADHESINB"/>
</dbReference>
<dbReference type="PANTHER" id="PTHR42953:SF1">
    <property type="entry name" value="METAL-BINDING PROTEIN HI_0362-RELATED"/>
    <property type="match status" value="1"/>
</dbReference>
<keyword evidence="4" id="KW-0479">Metal-binding</keyword>
<dbReference type="GO" id="GO:0046872">
    <property type="term" value="F:metal ion binding"/>
    <property type="evidence" value="ECO:0007669"/>
    <property type="project" value="UniProtKB-KW"/>
</dbReference>
<evidence type="ECO:0000256" key="6">
    <source>
        <dbReference type="RuleBase" id="RU003512"/>
    </source>
</evidence>
<gene>
    <name evidence="8" type="ORF">C4541_10495</name>
</gene>
<keyword evidence="3 6" id="KW-0813">Transport</keyword>
<dbReference type="PROSITE" id="PS51257">
    <property type="entry name" value="PROKAR_LIPOPROTEIN"/>
    <property type="match status" value="1"/>
</dbReference>
<protein>
    <submittedName>
        <fullName evidence="8">Manganese transporter</fullName>
    </submittedName>
</protein>
<dbReference type="Pfam" id="PF01297">
    <property type="entry name" value="ZnuA"/>
    <property type="match status" value="1"/>
</dbReference>
<dbReference type="AlphaFoldDB" id="A0A3A4QTJ8"/>
<comment type="similarity">
    <text evidence="2 6">Belongs to the bacterial solute-binding protein 9 family.</text>
</comment>
<evidence type="ECO:0000256" key="7">
    <source>
        <dbReference type="SAM" id="SignalP"/>
    </source>
</evidence>
<sequence length="317" mass="34612">MKLLVKTLCLCAIIFFAGCSRKPADKETGKSAIRVVATIGMIADVAKNVGGERVEVAGLMGPGIDPHLYKASAGDVRVLSQADIILYNGLHLEAKMGDILHHMKNKKVAAVSGTVPEERLLVSQKYADAPDPHIWFDVSLWIIVAQNICDIFAEYDPEHADYYKSNAEAYIRQMSELDTYVKQRALALQEDRRVLITAHDAFHYFGKAYGFEVYGLQGISTEAEAGAADVRKLADFIAARKIPAIFVESSIPRRNVEALQAAVQSRGFNVEIGGELFSDAMGNSGTPEGTYIGMVRHNIDTIADALAGKKSESPHKE</sequence>
<dbReference type="InterPro" id="IPR050492">
    <property type="entry name" value="Bact_metal-bind_prot9"/>
</dbReference>
<dbReference type="GO" id="GO:0007155">
    <property type="term" value="P:cell adhesion"/>
    <property type="evidence" value="ECO:0007669"/>
    <property type="project" value="InterPro"/>
</dbReference>
<keyword evidence="5 7" id="KW-0732">Signal</keyword>
<comment type="subcellular location">
    <subcellularLocation>
        <location evidence="1">Cell envelope</location>
    </subcellularLocation>
</comment>
<dbReference type="Proteomes" id="UP000266426">
    <property type="component" value="Unassembled WGS sequence"/>
</dbReference>